<evidence type="ECO:0000256" key="2">
    <source>
        <dbReference type="ARBA" id="ARBA00022448"/>
    </source>
</evidence>
<keyword evidence="4" id="KW-0732">Signal</keyword>
<name>A0A7C5L6R1_CALS0</name>
<evidence type="ECO:0000313" key="5">
    <source>
        <dbReference type="EMBL" id="HHK67905.1"/>
    </source>
</evidence>
<evidence type="ECO:0000256" key="4">
    <source>
        <dbReference type="ARBA" id="ARBA00022729"/>
    </source>
</evidence>
<sequence length="314" mass="35132">MLDKTSPALITLSTLLLVLNVLTPFYVGSEKAGSAGQDRMILATTSIIWDMARNVAGGLWQVEWLVEPGKNPHTYEPTPQDMVKAHKATAILYNGFNLDAWIVKLFSGRWSGKLVRVTEGLEPYLLKIPDGPYAGREDPHLWMDVLMAVKYVDRIKDVFIQLDPENADVYRANAESYIKTLVELDGWIRSQVSKIPAERRVLVTQENAFQYFAKSYGFRVAGYFYSMVTEIEPTALDLASLVNRVRQNGVCVYFAETTLSPRLMEQLTREAGGRIAAKLYTDSLGPVGSGADSYVGMMRYNVEAIVEGLVGWCR</sequence>
<dbReference type="GO" id="GO:0007155">
    <property type="term" value="P:cell adhesion"/>
    <property type="evidence" value="ECO:0007669"/>
    <property type="project" value="InterPro"/>
</dbReference>
<dbReference type="GO" id="GO:0030001">
    <property type="term" value="P:metal ion transport"/>
    <property type="evidence" value="ECO:0007669"/>
    <property type="project" value="InterPro"/>
</dbReference>
<comment type="subcellular location">
    <subcellularLocation>
        <location evidence="1">Cell envelope</location>
    </subcellularLocation>
</comment>
<dbReference type="PANTHER" id="PTHR42953">
    <property type="entry name" value="HIGH-AFFINITY ZINC UPTAKE SYSTEM PROTEIN ZNUA-RELATED"/>
    <property type="match status" value="1"/>
</dbReference>
<dbReference type="AlphaFoldDB" id="A0A7C5L6R1"/>
<reference evidence="5" key="1">
    <citation type="journal article" date="2020" name="mSystems">
        <title>Genome- and Community-Level Interaction Insights into Carbon Utilization and Element Cycling Functions of Hydrothermarchaeota in Hydrothermal Sediment.</title>
        <authorList>
            <person name="Zhou Z."/>
            <person name="Liu Y."/>
            <person name="Xu W."/>
            <person name="Pan J."/>
            <person name="Luo Z.H."/>
            <person name="Li M."/>
        </authorList>
    </citation>
    <scope>NUCLEOTIDE SEQUENCE [LARGE SCALE GENOMIC DNA]</scope>
    <source>
        <strain evidence="5">SpSt-1056</strain>
    </source>
</reference>
<dbReference type="InterPro" id="IPR006128">
    <property type="entry name" value="Lipoprotein_PsaA-like"/>
</dbReference>
<gene>
    <name evidence="5" type="ORF">ENM11_01960</name>
</gene>
<dbReference type="InterPro" id="IPR050492">
    <property type="entry name" value="Bact_metal-bind_prot9"/>
</dbReference>
<evidence type="ECO:0000256" key="1">
    <source>
        <dbReference type="ARBA" id="ARBA00004196"/>
    </source>
</evidence>
<proteinExistence type="predicted"/>
<organism evidence="5">
    <name type="scientific">Caldiarchaeum subterraneum</name>
    <dbReference type="NCBI Taxonomy" id="311458"/>
    <lineage>
        <taxon>Archaea</taxon>
        <taxon>Nitrososphaerota</taxon>
        <taxon>Candidatus Caldarchaeales</taxon>
        <taxon>Candidatus Caldarchaeaceae</taxon>
        <taxon>Candidatus Caldarchaeum</taxon>
    </lineage>
</organism>
<dbReference type="GO" id="GO:0046872">
    <property type="term" value="F:metal ion binding"/>
    <property type="evidence" value="ECO:0007669"/>
    <property type="project" value="UniProtKB-KW"/>
</dbReference>
<dbReference type="InterPro" id="IPR006127">
    <property type="entry name" value="ZnuA-like"/>
</dbReference>
<dbReference type="SUPFAM" id="SSF53807">
    <property type="entry name" value="Helical backbone' metal receptor"/>
    <property type="match status" value="1"/>
</dbReference>
<dbReference type="PRINTS" id="PR00691">
    <property type="entry name" value="ADHESINB"/>
</dbReference>
<keyword evidence="3" id="KW-0479">Metal-binding</keyword>
<dbReference type="PRINTS" id="PR00690">
    <property type="entry name" value="ADHESNFAMILY"/>
</dbReference>
<dbReference type="Pfam" id="PF01297">
    <property type="entry name" value="ZnuA"/>
    <property type="match status" value="1"/>
</dbReference>
<dbReference type="PANTHER" id="PTHR42953:SF1">
    <property type="entry name" value="METAL-BINDING PROTEIN HI_0362-RELATED"/>
    <property type="match status" value="1"/>
</dbReference>
<protein>
    <submittedName>
        <fullName evidence="5">Metal ABC transporter substrate-binding protein</fullName>
    </submittedName>
</protein>
<dbReference type="EMBL" id="DRWN01000019">
    <property type="protein sequence ID" value="HHK67905.1"/>
    <property type="molecule type" value="Genomic_DNA"/>
</dbReference>
<dbReference type="Gene3D" id="3.40.50.1980">
    <property type="entry name" value="Nitrogenase molybdenum iron protein domain"/>
    <property type="match status" value="2"/>
</dbReference>
<keyword evidence="2" id="KW-0813">Transport</keyword>
<dbReference type="InterPro" id="IPR006129">
    <property type="entry name" value="AdhesinB"/>
</dbReference>
<comment type="caution">
    <text evidence="5">The sequence shown here is derived from an EMBL/GenBank/DDBJ whole genome shotgun (WGS) entry which is preliminary data.</text>
</comment>
<accession>A0A7C5L6R1</accession>
<evidence type="ECO:0000256" key="3">
    <source>
        <dbReference type="ARBA" id="ARBA00022723"/>
    </source>
</evidence>